<keyword evidence="3" id="KW-0804">Transcription</keyword>
<evidence type="ECO:0000313" key="6">
    <source>
        <dbReference type="Proteomes" id="UP000236959"/>
    </source>
</evidence>
<keyword evidence="6" id="KW-1185">Reference proteome</keyword>
<keyword evidence="1" id="KW-0805">Transcription regulation</keyword>
<dbReference type="InterPro" id="IPR046335">
    <property type="entry name" value="LacI/GalR-like_sensor"/>
</dbReference>
<dbReference type="PROSITE" id="PS50932">
    <property type="entry name" value="HTH_LACI_2"/>
    <property type="match status" value="1"/>
</dbReference>
<dbReference type="Proteomes" id="UP000236959">
    <property type="component" value="Unassembled WGS sequence"/>
</dbReference>
<name>A0A2S3UQP0_9HYPH</name>
<dbReference type="CDD" id="cd01392">
    <property type="entry name" value="HTH_LacI"/>
    <property type="match status" value="1"/>
</dbReference>
<organism evidence="5 6">
    <name type="scientific">Roseibium marinum</name>
    <dbReference type="NCBI Taxonomy" id="281252"/>
    <lineage>
        <taxon>Bacteria</taxon>
        <taxon>Pseudomonadati</taxon>
        <taxon>Pseudomonadota</taxon>
        <taxon>Alphaproteobacteria</taxon>
        <taxon>Hyphomicrobiales</taxon>
        <taxon>Stappiaceae</taxon>
        <taxon>Roseibium</taxon>
    </lineage>
</organism>
<dbReference type="SUPFAM" id="SSF53822">
    <property type="entry name" value="Periplasmic binding protein-like I"/>
    <property type="match status" value="1"/>
</dbReference>
<dbReference type="GO" id="GO:0003700">
    <property type="term" value="F:DNA-binding transcription factor activity"/>
    <property type="evidence" value="ECO:0007669"/>
    <property type="project" value="TreeGrafter"/>
</dbReference>
<accession>A0A2S3UQP0</accession>
<dbReference type="AlphaFoldDB" id="A0A2S3UQP0"/>
<dbReference type="RefSeq" id="WP_103223430.1">
    <property type="nucleotide sequence ID" value="NZ_PPCN01000007.1"/>
</dbReference>
<evidence type="ECO:0000256" key="3">
    <source>
        <dbReference type="ARBA" id="ARBA00023163"/>
    </source>
</evidence>
<reference evidence="5 6" key="1">
    <citation type="submission" date="2018-01" db="EMBL/GenBank/DDBJ databases">
        <title>Genomic Encyclopedia of Archaeal and Bacterial Type Strains, Phase II (KMG-II): from individual species to whole genera.</title>
        <authorList>
            <person name="Goeker M."/>
        </authorList>
    </citation>
    <scope>NUCLEOTIDE SEQUENCE [LARGE SCALE GENOMIC DNA]</scope>
    <source>
        <strain evidence="5 6">DSM 17023</strain>
    </source>
</reference>
<dbReference type="Gene3D" id="3.40.50.2300">
    <property type="match status" value="2"/>
</dbReference>
<protein>
    <submittedName>
        <fullName evidence="5">LacI family transcriptional regulator</fullName>
    </submittedName>
</protein>
<dbReference type="CDD" id="cd06267">
    <property type="entry name" value="PBP1_LacI_sugar_binding-like"/>
    <property type="match status" value="1"/>
</dbReference>
<dbReference type="Pfam" id="PF00356">
    <property type="entry name" value="LacI"/>
    <property type="match status" value="1"/>
</dbReference>
<keyword evidence="2" id="KW-0238">DNA-binding</keyword>
<dbReference type="Pfam" id="PF13377">
    <property type="entry name" value="Peripla_BP_3"/>
    <property type="match status" value="1"/>
</dbReference>
<dbReference type="InterPro" id="IPR028082">
    <property type="entry name" value="Peripla_BP_I"/>
</dbReference>
<dbReference type="SUPFAM" id="SSF47413">
    <property type="entry name" value="lambda repressor-like DNA-binding domains"/>
    <property type="match status" value="1"/>
</dbReference>
<sequence length="345" mass="37677">MPKSGARLKDVAELTGFSVNTVSLALRDSPRIPDETRDRIKSAAEQLNYLPNQVAKSLVSRETRAIGLILTDMQNPILTNVAQSVERKLAARGYTTLFATSNNNQEEEVRMIDTFRARRADGMLIFPFRHGDLDHIRRLRNHNYPVVLLVGEQGAGIDAVSMDERAGASKATGHLLATGHRRIALIDGGSSLGNPEKMDGYRAAHRAAGVAVCDELLINPTGHSVETGYWAMDLLVKSGHDFTAVFATNDSLALGIIRYCKKHAIRVPEDLSVVGFDNTEFGAFAETALTTVSYDVERITSLAVDRVLDLIAHKTGLPDPRIIQLEPDLLVRESSARAASAKELP</sequence>
<dbReference type="PANTHER" id="PTHR30146:SF109">
    <property type="entry name" value="HTH-TYPE TRANSCRIPTIONAL REGULATOR GALS"/>
    <property type="match status" value="1"/>
</dbReference>
<comment type="caution">
    <text evidence="5">The sequence shown here is derived from an EMBL/GenBank/DDBJ whole genome shotgun (WGS) entry which is preliminary data.</text>
</comment>
<proteinExistence type="predicted"/>
<dbReference type="InterPro" id="IPR000843">
    <property type="entry name" value="HTH_LacI"/>
</dbReference>
<dbReference type="OrthoDB" id="7811243at2"/>
<dbReference type="InterPro" id="IPR010982">
    <property type="entry name" value="Lambda_DNA-bd_dom_sf"/>
</dbReference>
<dbReference type="Gene3D" id="1.10.260.40">
    <property type="entry name" value="lambda repressor-like DNA-binding domains"/>
    <property type="match status" value="1"/>
</dbReference>
<dbReference type="PANTHER" id="PTHR30146">
    <property type="entry name" value="LACI-RELATED TRANSCRIPTIONAL REPRESSOR"/>
    <property type="match status" value="1"/>
</dbReference>
<evidence type="ECO:0000313" key="5">
    <source>
        <dbReference type="EMBL" id="POF30035.1"/>
    </source>
</evidence>
<feature type="domain" description="HTH lacI-type" evidence="4">
    <location>
        <begin position="6"/>
        <end position="60"/>
    </location>
</feature>
<gene>
    <name evidence="5" type="ORF">CLV41_10761</name>
</gene>
<evidence type="ECO:0000259" key="4">
    <source>
        <dbReference type="PROSITE" id="PS50932"/>
    </source>
</evidence>
<dbReference type="EMBL" id="PPCN01000007">
    <property type="protein sequence ID" value="POF30035.1"/>
    <property type="molecule type" value="Genomic_DNA"/>
</dbReference>
<dbReference type="SMART" id="SM00354">
    <property type="entry name" value="HTH_LACI"/>
    <property type="match status" value="1"/>
</dbReference>
<dbReference type="GO" id="GO:0000976">
    <property type="term" value="F:transcription cis-regulatory region binding"/>
    <property type="evidence" value="ECO:0007669"/>
    <property type="project" value="TreeGrafter"/>
</dbReference>
<evidence type="ECO:0000256" key="2">
    <source>
        <dbReference type="ARBA" id="ARBA00023125"/>
    </source>
</evidence>
<evidence type="ECO:0000256" key="1">
    <source>
        <dbReference type="ARBA" id="ARBA00023015"/>
    </source>
</evidence>